<accession>A0AAE5P3A2</accession>
<sequence>AQREAVPFPAFVEALLMELTFEILREAGIRLPKAIGSAVSIVGALVIGQAAVQASIVSPAMVIIVSITAIASFATPSFDMAISARLIRFLFMIGAATFGFYGIILCLLMMVVHLCSLRSFGVPYMAPFAPFIPVNNGDTVIRLPWWTLRQRPRLITANTVREGSNQNPHPPASRGMVNRDFEEGDNNEA</sequence>
<dbReference type="GO" id="GO:0016020">
    <property type="term" value="C:membrane"/>
    <property type="evidence" value="ECO:0007669"/>
    <property type="project" value="UniProtKB-SubCell"/>
</dbReference>
<proteinExistence type="inferred from homology"/>
<feature type="transmembrane region" description="Helical" evidence="5">
    <location>
        <begin position="56"/>
        <end position="74"/>
    </location>
</feature>
<feature type="transmembrane region" description="Helical" evidence="5">
    <location>
        <begin position="86"/>
        <end position="112"/>
    </location>
</feature>
<dbReference type="InterPro" id="IPR004995">
    <property type="entry name" value="Spore_Ger"/>
</dbReference>
<dbReference type="PANTHER" id="PTHR22550:SF5">
    <property type="entry name" value="LEUCINE ZIPPER PROTEIN 4"/>
    <property type="match status" value="1"/>
</dbReference>
<feature type="non-terminal residue" evidence="6">
    <location>
        <position position="1"/>
    </location>
</feature>
<feature type="compositionally biased region" description="Polar residues" evidence="4">
    <location>
        <begin position="158"/>
        <end position="167"/>
    </location>
</feature>
<keyword evidence="5" id="KW-0812">Transmembrane</keyword>
<evidence type="ECO:0000256" key="5">
    <source>
        <dbReference type="SAM" id="Phobius"/>
    </source>
</evidence>
<evidence type="ECO:0000256" key="2">
    <source>
        <dbReference type="ARBA" id="ARBA00005278"/>
    </source>
</evidence>
<dbReference type="Pfam" id="PF03323">
    <property type="entry name" value="GerA"/>
    <property type="match status" value="1"/>
</dbReference>
<comment type="similarity">
    <text evidence="2">Belongs to the GerABKA family.</text>
</comment>
<feature type="region of interest" description="Disordered" evidence="4">
    <location>
        <begin position="158"/>
        <end position="189"/>
    </location>
</feature>
<name>A0AAE5P3A2_PRIMG</name>
<dbReference type="InterPro" id="IPR050768">
    <property type="entry name" value="UPF0353/GerABKA_families"/>
</dbReference>
<protein>
    <submittedName>
        <fullName evidence="6">Spore germination protein</fullName>
    </submittedName>
</protein>
<dbReference type="EMBL" id="NTYW01000075">
    <property type="protein sequence ID" value="PES30285.1"/>
    <property type="molecule type" value="Genomic_DNA"/>
</dbReference>
<comment type="subcellular location">
    <subcellularLocation>
        <location evidence="1">Membrane</location>
        <topology evidence="1">Multi-pass membrane protein</topology>
    </subcellularLocation>
</comment>
<comment type="caution">
    <text evidence="6">The sequence shown here is derived from an EMBL/GenBank/DDBJ whole genome shotgun (WGS) entry which is preliminary data.</text>
</comment>
<feature type="transmembrane region" description="Helical" evidence="5">
    <location>
        <begin position="31"/>
        <end position="50"/>
    </location>
</feature>
<evidence type="ECO:0000313" key="7">
    <source>
        <dbReference type="Proteomes" id="UP000220341"/>
    </source>
</evidence>
<evidence type="ECO:0000256" key="1">
    <source>
        <dbReference type="ARBA" id="ARBA00004141"/>
    </source>
</evidence>
<evidence type="ECO:0000313" key="6">
    <source>
        <dbReference type="EMBL" id="PES30285.1"/>
    </source>
</evidence>
<dbReference type="GO" id="GO:0009847">
    <property type="term" value="P:spore germination"/>
    <property type="evidence" value="ECO:0007669"/>
    <property type="project" value="InterPro"/>
</dbReference>
<gene>
    <name evidence="6" type="ORF">CN497_24425</name>
</gene>
<evidence type="ECO:0000256" key="3">
    <source>
        <dbReference type="ARBA" id="ARBA00023136"/>
    </source>
</evidence>
<dbReference type="RefSeq" id="WP_142319216.1">
    <property type="nucleotide sequence ID" value="NZ_NTYW01000075.1"/>
</dbReference>
<dbReference type="PANTHER" id="PTHR22550">
    <property type="entry name" value="SPORE GERMINATION PROTEIN"/>
    <property type="match status" value="1"/>
</dbReference>
<reference evidence="6 7" key="1">
    <citation type="submission" date="2017-09" db="EMBL/GenBank/DDBJ databases">
        <title>Large-scale bioinformatics analysis of Bacillus genomes uncovers conserved roles of natural products in bacterial physiology.</title>
        <authorList>
            <consortium name="Agbiome Team Llc"/>
            <person name="Bleich R.M."/>
            <person name="Kirk G.J."/>
            <person name="Santa Maria K.C."/>
            <person name="Allen S.E."/>
            <person name="Farag S."/>
            <person name="Shank E.A."/>
            <person name="Bowers A."/>
        </authorList>
    </citation>
    <scope>NUCLEOTIDE SEQUENCE [LARGE SCALE GENOMIC DNA]</scope>
    <source>
        <strain evidence="6 7">AFS003013</strain>
    </source>
</reference>
<keyword evidence="3 5" id="KW-0472">Membrane</keyword>
<keyword evidence="5" id="KW-1133">Transmembrane helix</keyword>
<organism evidence="6 7">
    <name type="scientific">Priestia megaterium</name>
    <name type="common">Bacillus megaterium</name>
    <dbReference type="NCBI Taxonomy" id="1404"/>
    <lineage>
        <taxon>Bacteria</taxon>
        <taxon>Bacillati</taxon>
        <taxon>Bacillota</taxon>
        <taxon>Bacilli</taxon>
        <taxon>Bacillales</taxon>
        <taxon>Bacillaceae</taxon>
        <taxon>Priestia</taxon>
    </lineage>
</organism>
<dbReference type="Proteomes" id="UP000220341">
    <property type="component" value="Unassembled WGS sequence"/>
</dbReference>
<evidence type="ECO:0000256" key="4">
    <source>
        <dbReference type="SAM" id="MobiDB-lite"/>
    </source>
</evidence>
<dbReference type="AlphaFoldDB" id="A0AAE5P3A2"/>